<dbReference type="Proteomes" id="UP001159427">
    <property type="component" value="Unassembled WGS sequence"/>
</dbReference>
<dbReference type="Gene3D" id="3.40.50.1240">
    <property type="entry name" value="Phosphoglycerate mutase-like"/>
    <property type="match status" value="1"/>
</dbReference>
<dbReference type="PANTHER" id="PTHR48100">
    <property type="entry name" value="BROAD-SPECIFICITY PHOSPHATASE YOR283W-RELATED"/>
    <property type="match status" value="1"/>
</dbReference>
<organism evidence="1 2">
    <name type="scientific">Porites evermanni</name>
    <dbReference type="NCBI Taxonomy" id="104178"/>
    <lineage>
        <taxon>Eukaryota</taxon>
        <taxon>Metazoa</taxon>
        <taxon>Cnidaria</taxon>
        <taxon>Anthozoa</taxon>
        <taxon>Hexacorallia</taxon>
        <taxon>Scleractinia</taxon>
        <taxon>Fungiina</taxon>
        <taxon>Poritidae</taxon>
        <taxon>Porites</taxon>
    </lineage>
</organism>
<evidence type="ECO:0000313" key="2">
    <source>
        <dbReference type="Proteomes" id="UP001159427"/>
    </source>
</evidence>
<evidence type="ECO:0000313" key="1">
    <source>
        <dbReference type="EMBL" id="CAH3030698.1"/>
    </source>
</evidence>
<dbReference type="PANTHER" id="PTHR48100:SF1">
    <property type="entry name" value="HISTIDINE PHOSPHATASE FAMILY PROTEIN-RELATED"/>
    <property type="match status" value="1"/>
</dbReference>
<dbReference type="CDD" id="cd07067">
    <property type="entry name" value="HP_PGM_like"/>
    <property type="match status" value="1"/>
</dbReference>
<gene>
    <name evidence="1" type="ORF">PEVE_00038438</name>
</gene>
<dbReference type="InterPro" id="IPR013078">
    <property type="entry name" value="His_Pase_superF_clade-1"/>
</dbReference>
<dbReference type="SMART" id="SM00855">
    <property type="entry name" value="PGAM"/>
    <property type="match status" value="1"/>
</dbReference>
<name>A0ABN8MLR7_9CNID</name>
<protein>
    <recommendedName>
        <fullName evidence="3">Phosphoglycerate mutase</fullName>
    </recommendedName>
</protein>
<keyword evidence="2" id="KW-1185">Reference proteome</keyword>
<sequence length="215" mass="25085">MNKTIHFVRHGQSIWNEAEEIFKFTRFDKEMQKLDKMDAPLSSFGEQQAAQLQEKIQALNAEIAITSPLSRAIETCIRSYGVENVVASHLCAELGDTICDIGKMKETVEKKYPSIDFSCLPSTVWWYVDQKLKDQLTDPRKCYEWVLQNGNCGLGETDCHFHRRIEEFHEFLQSRCESNIIVFTHGAFMRGFFHKYCNRPFQQIVRNVEIITYTL</sequence>
<accession>A0ABN8MLR7</accession>
<dbReference type="InterPro" id="IPR050275">
    <property type="entry name" value="PGM_Phosphatase"/>
</dbReference>
<dbReference type="SUPFAM" id="SSF53254">
    <property type="entry name" value="Phosphoglycerate mutase-like"/>
    <property type="match status" value="1"/>
</dbReference>
<dbReference type="EMBL" id="CALNXI010000651">
    <property type="protein sequence ID" value="CAH3030698.1"/>
    <property type="molecule type" value="Genomic_DNA"/>
</dbReference>
<reference evidence="1 2" key="1">
    <citation type="submission" date="2022-05" db="EMBL/GenBank/DDBJ databases">
        <authorList>
            <consortium name="Genoscope - CEA"/>
            <person name="William W."/>
        </authorList>
    </citation>
    <scope>NUCLEOTIDE SEQUENCE [LARGE SCALE GENOMIC DNA]</scope>
</reference>
<dbReference type="Pfam" id="PF00300">
    <property type="entry name" value="His_Phos_1"/>
    <property type="match status" value="1"/>
</dbReference>
<proteinExistence type="predicted"/>
<comment type="caution">
    <text evidence="1">The sequence shown here is derived from an EMBL/GenBank/DDBJ whole genome shotgun (WGS) entry which is preliminary data.</text>
</comment>
<evidence type="ECO:0008006" key="3">
    <source>
        <dbReference type="Google" id="ProtNLM"/>
    </source>
</evidence>
<dbReference type="InterPro" id="IPR029033">
    <property type="entry name" value="His_PPase_superfam"/>
</dbReference>